<accession>A0ABQ6IEV8</accession>
<comment type="caution">
    <text evidence="1">The sequence shown here is derived from an EMBL/GenBank/DDBJ whole genome shotgun (WGS) entry which is preliminary data.</text>
</comment>
<dbReference type="RefSeq" id="WP_284328474.1">
    <property type="nucleotide sequence ID" value="NZ_BSUN01000001.1"/>
</dbReference>
<organism evidence="1 2">
    <name type="scientific">Demequina litorisediminis</name>
    <dbReference type="NCBI Taxonomy" id="1849022"/>
    <lineage>
        <taxon>Bacteria</taxon>
        <taxon>Bacillati</taxon>
        <taxon>Actinomycetota</taxon>
        <taxon>Actinomycetes</taxon>
        <taxon>Micrococcales</taxon>
        <taxon>Demequinaceae</taxon>
        <taxon>Demequina</taxon>
    </lineage>
</organism>
<dbReference type="Gene3D" id="3.40.50.880">
    <property type="match status" value="1"/>
</dbReference>
<proteinExistence type="predicted"/>
<evidence type="ECO:0008006" key="3">
    <source>
        <dbReference type="Google" id="ProtNLM"/>
    </source>
</evidence>
<dbReference type="InterPro" id="IPR044668">
    <property type="entry name" value="PuuD-like"/>
</dbReference>
<gene>
    <name evidence="1" type="ORF">GCM10025876_24630</name>
</gene>
<name>A0ABQ6IEV8_9MICO</name>
<sequence length="230" mass="24037">MTSTRPLLVLHVSDARPHAPGYQQLLDELNAATLAAVTGAGWEPTLVATAHADMEEVVAVARKADAVVVMGGEDVTPALYGATEDYPGGGHHVLHSDEVLLAVIRDAIARRSPLLGICRGHQLLNVACGGTLVQHMEDHVRQGADAWVLTELGEDATVTPGAPVWCTHHQAVGDVGEGLTVVARAADGVVEALEHADAPVLGVQWHPEHPAVAAVQVPALLERVTARATV</sequence>
<dbReference type="EMBL" id="BSUN01000001">
    <property type="protein sequence ID" value="GMA36259.1"/>
    <property type="molecule type" value="Genomic_DNA"/>
</dbReference>
<reference evidence="2" key="1">
    <citation type="journal article" date="2019" name="Int. J. Syst. Evol. Microbiol.">
        <title>The Global Catalogue of Microorganisms (GCM) 10K type strain sequencing project: providing services to taxonomists for standard genome sequencing and annotation.</title>
        <authorList>
            <consortium name="The Broad Institute Genomics Platform"/>
            <consortium name="The Broad Institute Genome Sequencing Center for Infectious Disease"/>
            <person name="Wu L."/>
            <person name="Ma J."/>
        </authorList>
    </citation>
    <scope>NUCLEOTIDE SEQUENCE [LARGE SCALE GENOMIC DNA]</scope>
    <source>
        <strain evidence="2">NBRC 112299</strain>
    </source>
</reference>
<dbReference type="InterPro" id="IPR029062">
    <property type="entry name" value="Class_I_gatase-like"/>
</dbReference>
<dbReference type="PANTHER" id="PTHR43235">
    <property type="entry name" value="GLUTAMINE AMIDOTRANSFERASE PB2B2.05-RELATED"/>
    <property type="match status" value="1"/>
</dbReference>
<dbReference type="PANTHER" id="PTHR43235:SF1">
    <property type="entry name" value="GLUTAMINE AMIDOTRANSFERASE PB2B2.05-RELATED"/>
    <property type="match status" value="1"/>
</dbReference>
<dbReference type="PROSITE" id="PS51273">
    <property type="entry name" value="GATASE_TYPE_1"/>
    <property type="match status" value="1"/>
</dbReference>
<evidence type="ECO:0000313" key="1">
    <source>
        <dbReference type="EMBL" id="GMA36259.1"/>
    </source>
</evidence>
<keyword evidence="2" id="KW-1185">Reference proteome</keyword>
<evidence type="ECO:0000313" key="2">
    <source>
        <dbReference type="Proteomes" id="UP001157125"/>
    </source>
</evidence>
<protein>
    <recommendedName>
        <fullName evidence="3">Glutamine amidotransferase</fullName>
    </recommendedName>
</protein>
<dbReference type="Pfam" id="PF07722">
    <property type="entry name" value="Peptidase_C26"/>
    <property type="match status" value="1"/>
</dbReference>
<dbReference type="Proteomes" id="UP001157125">
    <property type="component" value="Unassembled WGS sequence"/>
</dbReference>
<dbReference type="SUPFAM" id="SSF52317">
    <property type="entry name" value="Class I glutamine amidotransferase-like"/>
    <property type="match status" value="1"/>
</dbReference>
<dbReference type="InterPro" id="IPR011697">
    <property type="entry name" value="Peptidase_C26"/>
</dbReference>